<dbReference type="GO" id="GO:1990904">
    <property type="term" value="C:ribonucleoprotein complex"/>
    <property type="evidence" value="ECO:0007669"/>
    <property type="project" value="UniProtKB-KW"/>
</dbReference>
<dbReference type="GO" id="GO:0006412">
    <property type="term" value="P:translation"/>
    <property type="evidence" value="ECO:0007669"/>
    <property type="project" value="UniProtKB-UniRule"/>
</dbReference>
<dbReference type="SUPFAM" id="SSF52161">
    <property type="entry name" value="Ribosomal protein L13"/>
    <property type="match status" value="1"/>
</dbReference>
<evidence type="ECO:0000313" key="5">
    <source>
        <dbReference type="EMBL" id="OGZ23946.1"/>
    </source>
</evidence>
<dbReference type="AlphaFoldDB" id="A0A1G2EDQ1"/>
<dbReference type="InterPro" id="IPR036899">
    <property type="entry name" value="Ribosomal_uL13_sf"/>
</dbReference>
<dbReference type="GO" id="GO:0003735">
    <property type="term" value="F:structural constituent of ribosome"/>
    <property type="evidence" value="ECO:0007669"/>
    <property type="project" value="InterPro"/>
</dbReference>
<dbReference type="PANTHER" id="PTHR11545:SF2">
    <property type="entry name" value="LARGE RIBOSOMAL SUBUNIT PROTEIN UL13M"/>
    <property type="match status" value="1"/>
</dbReference>
<dbReference type="Pfam" id="PF00572">
    <property type="entry name" value="Ribosomal_L13"/>
    <property type="match status" value="1"/>
</dbReference>
<dbReference type="HAMAP" id="MF_01366">
    <property type="entry name" value="Ribosomal_uL13"/>
    <property type="match status" value="1"/>
</dbReference>
<organism evidence="5 6">
    <name type="scientific">Candidatus Nealsonbacteria bacterium RIFCSPLOWO2_01_FULL_41_9</name>
    <dbReference type="NCBI Taxonomy" id="1801671"/>
    <lineage>
        <taxon>Bacteria</taxon>
        <taxon>Candidatus Nealsoniibacteriota</taxon>
    </lineage>
</organism>
<keyword evidence="2 4" id="KW-0689">Ribosomal protein</keyword>
<gene>
    <name evidence="4" type="primary">rplM</name>
    <name evidence="5" type="ORF">A3A08_01935</name>
</gene>
<comment type="similarity">
    <text evidence="1 4">Belongs to the universal ribosomal protein uL13 family.</text>
</comment>
<keyword evidence="3 4" id="KW-0687">Ribonucleoprotein</keyword>
<comment type="subunit">
    <text evidence="4">Part of the 50S ribosomal subunit.</text>
</comment>
<evidence type="ECO:0000256" key="2">
    <source>
        <dbReference type="ARBA" id="ARBA00022980"/>
    </source>
</evidence>
<dbReference type="GO" id="GO:0005840">
    <property type="term" value="C:ribosome"/>
    <property type="evidence" value="ECO:0007669"/>
    <property type="project" value="UniProtKB-KW"/>
</dbReference>
<evidence type="ECO:0000256" key="3">
    <source>
        <dbReference type="ARBA" id="ARBA00023274"/>
    </source>
</evidence>
<dbReference type="NCBIfam" id="TIGR01066">
    <property type="entry name" value="rplM_bact"/>
    <property type="match status" value="1"/>
</dbReference>
<comment type="function">
    <text evidence="4">This protein is one of the early assembly proteins of the 50S ribosomal subunit, although it is not seen to bind rRNA by itself. It is important during the early stages of 50S assembly.</text>
</comment>
<evidence type="ECO:0000256" key="1">
    <source>
        <dbReference type="ARBA" id="ARBA00006227"/>
    </source>
</evidence>
<comment type="caution">
    <text evidence="5">The sequence shown here is derived from an EMBL/GenBank/DDBJ whole genome shotgun (WGS) entry which is preliminary data.</text>
</comment>
<dbReference type="Proteomes" id="UP000176406">
    <property type="component" value="Unassembled WGS sequence"/>
</dbReference>
<dbReference type="GO" id="GO:0017148">
    <property type="term" value="P:negative regulation of translation"/>
    <property type="evidence" value="ECO:0007669"/>
    <property type="project" value="TreeGrafter"/>
</dbReference>
<name>A0A1G2EDQ1_9BACT</name>
<dbReference type="InterPro" id="IPR005823">
    <property type="entry name" value="Ribosomal_uL13_bac-type"/>
</dbReference>
<dbReference type="CDD" id="cd00392">
    <property type="entry name" value="Ribosomal_L13"/>
    <property type="match status" value="1"/>
</dbReference>
<accession>A0A1G2EDQ1</accession>
<dbReference type="PIRSF" id="PIRSF002181">
    <property type="entry name" value="Ribosomal_L13"/>
    <property type="match status" value="1"/>
</dbReference>
<protein>
    <recommendedName>
        <fullName evidence="4">Large ribosomal subunit protein uL13</fullName>
    </recommendedName>
</protein>
<sequence>MQRETHTIDATDKVLGRLASQIAILLRGKHKPDFVPYSDMGDNVVIKNIQKIKFTGKKLEQKTYFRHSAYMGNKTITPLKEVFTSRPALVLKRAVLGMLPKNKLRAKMIRRLKVEK</sequence>
<evidence type="ECO:0000313" key="6">
    <source>
        <dbReference type="Proteomes" id="UP000176406"/>
    </source>
</evidence>
<dbReference type="PANTHER" id="PTHR11545">
    <property type="entry name" value="RIBOSOMAL PROTEIN L13"/>
    <property type="match status" value="1"/>
</dbReference>
<reference evidence="5 6" key="1">
    <citation type="journal article" date="2016" name="Nat. Commun.">
        <title>Thousands of microbial genomes shed light on interconnected biogeochemical processes in an aquifer system.</title>
        <authorList>
            <person name="Anantharaman K."/>
            <person name="Brown C.T."/>
            <person name="Hug L.A."/>
            <person name="Sharon I."/>
            <person name="Castelle C.J."/>
            <person name="Probst A.J."/>
            <person name="Thomas B.C."/>
            <person name="Singh A."/>
            <person name="Wilkins M.J."/>
            <person name="Karaoz U."/>
            <person name="Brodie E.L."/>
            <person name="Williams K.H."/>
            <person name="Hubbard S.S."/>
            <person name="Banfield J.F."/>
        </authorList>
    </citation>
    <scope>NUCLEOTIDE SEQUENCE [LARGE SCALE GENOMIC DNA]</scope>
</reference>
<dbReference type="InterPro" id="IPR005822">
    <property type="entry name" value="Ribosomal_uL13"/>
</dbReference>
<dbReference type="GO" id="GO:0003729">
    <property type="term" value="F:mRNA binding"/>
    <property type="evidence" value="ECO:0007669"/>
    <property type="project" value="TreeGrafter"/>
</dbReference>
<dbReference type="Gene3D" id="3.90.1180.10">
    <property type="entry name" value="Ribosomal protein L13"/>
    <property type="match status" value="1"/>
</dbReference>
<evidence type="ECO:0000256" key="4">
    <source>
        <dbReference type="HAMAP-Rule" id="MF_01366"/>
    </source>
</evidence>
<dbReference type="EMBL" id="MHMG01000004">
    <property type="protein sequence ID" value="OGZ23946.1"/>
    <property type="molecule type" value="Genomic_DNA"/>
</dbReference>
<proteinExistence type="inferred from homology"/>